<dbReference type="AlphaFoldDB" id="A0A4C1Y5E5"/>
<reference evidence="1 2" key="1">
    <citation type="journal article" date="2019" name="Commun. Biol.">
        <title>The bagworm genome reveals a unique fibroin gene that provides high tensile strength.</title>
        <authorList>
            <person name="Kono N."/>
            <person name="Nakamura H."/>
            <person name="Ohtoshi R."/>
            <person name="Tomita M."/>
            <person name="Numata K."/>
            <person name="Arakawa K."/>
        </authorList>
    </citation>
    <scope>NUCLEOTIDE SEQUENCE [LARGE SCALE GENOMIC DNA]</scope>
</reference>
<evidence type="ECO:0000313" key="1">
    <source>
        <dbReference type="EMBL" id="GBP70204.1"/>
    </source>
</evidence>
<name>A0A4C1Y5E5_EUMVA</name>
<dbReference type="EMBL" id="BGZK01001066">
    <property type="protein sequence ID" value="GBP70204.1"/>
    <property type="molecule type" value="Genomic_DNA"/>
</dbReference>
<keyword evidence="2" id="KW-1185">Reference proteome</keyword>
<accession>A0A4C1Y5E5</accession>
<gene>
    <name evidence="1" type="ORF">EVAR_46699_1</name>
</gene>
<proteinExistence type="predicted"/>
<organism evidence="1 2">
    <name type="scientific">Eumeta variegata</name>
    <name type="common">Bagworm moth</name>
    <name type="synonym">Eumeta japonica</name>
    <dbReference type="NCBI Taxonomy" id="151549"/>
    <lineage>
        <taxon>Eukaryota</taxon>
        <taxon>Metazoa</taxon>
        <taxon>Ecdysozoa</taxon>
        <taxon>Arthropoda</taxon>
        <taxon>Hexapoda</taxon>
        <taxon>Insecta</taxon>
        <taxon>Pterygota</taxon>
        <taxon>Neoptera</taxon>
        <taxon>Endopterygota</taxon>
        <taxon>Lepidoptera</taxon>
        <taxon>Glossata</taxon>
        <taxon>Ditrysia</taxon>
        <taxon>Tineoidea</taxon>
        <taxon>Psychidae</taxon>
        <taxon>Oiketicinae</taxon>
        <taxon>Eumeta</taxon>
    </lineage>
</organism>
<protein>
    <submittedName>
        <fullName evidence="1">Uncharacterized protein</fullName>
    </submittedName>
</protein>
<comment type="caution">
    <text evidence="1">The sequence shown here is derived from an EMBL/GenBank/DDBJ whole genome shotgun (WGS) entry which is preliminary data.</text>
</comment>
<sequence>MSPDAPPHSRPVRLRKAAASGRRAAAAALHTAVCCEIYAVNYDCNSFVSVNGTRSGRGAISKASADARGFYRLFLQRIRPRHTDPTPKTNLFKNLCEIIAFQ</sequence>
<evidence type="ECO:0000313" key="2">
    <source>
        <dbReference type="Proteomes" id="UP000299102"/>
    </source>
</evidence>
<dbReference type="Proteomes" id="UP000299102">
    <property type="component" value="Unassembled WGS sequence"/>
</dbReference>